<reference evidence="4 5" key="1">
    <citation type="submission" date="2013-05" db="EMBL/GenBank/DDBJ databases">
        <title>Drechslerella stenobrocha genome reveals carnivorous origination and mechanical trapping mechanism of predatory fungi.</title>
        <authorList>
            <person name="Liu X."/>
            <person name="Zhang W."/>
            <person name="Liu K."/>
        </authorList>
    </citation>
    <scope>NUCLEOTIDE SEQUENCE [LARGE SCALE GENOMIC DNA]</scope>
    <source>
        <strain evidence="4 5">248</strain>
    </source>
</reference>
<evidence type="ECO:0000313" key="5">
    <source>
        <dbReference type="Proteomes" id="UP000024837"/>
    </source>
</evidence>
<proteinExistence type="predicted"/>
<dbReference type="PANTHER" id="PTHR12874:SF9">
    <property type="entry name" value="F-BOX ONLY PROTEIN 48"/>
    <property type="match status" value="1"/>
</dbReference>
<dbReference type="AlphaFoldDB" id="W7I3M7"/>
<feature type="compositionally biased region" description="Polar residues" evidence="2">
    <location>
        <begin position="46"/>
        <end position="56"/>
    </location>
</feature>
<organism evidence="4 5">
    <name type="scientific">Drechslerella stenobrocha 248</name>
    <dbReference type="NCBI Taxonomy" id="1043628"/>
    <lineage>
        <taxon>Eukaryota</taxon>
        <taxon>Fungi</taxon>
        <taxon>Dikarya</taxon>
        <taxon>Ascomycota</taxon>
        <taxon>Pezizomycotina</taxon>
        <taxon>Orbiliomycetes</taxon>
        <taxon>Orbiliales</taxon>
        <taxon>Orbiliaceae</taxon>
        <taxon>Drechslerella</taxon>
    </lineage>
</organism>
<protein>
    <recommendedName>
        <fullName evidence="3">F-box domain-containing protein</fullName>
    </recommendedName>
</protein>
<dbReference type="GO" id="GO:0005737">
    <property type="term" value="C:cytoplasm"/>
    <property type="evidence" value="ECO:0007669"/>
    <property type="project" value="TreeGrafter"/>
</dbReference>
<feature type="domain" description="F-box" evidence="3">
    <location>
        <begin position="234"/>
        <end position="284"/>
    </location>
</feature>
<dbReference type="Pfam" id="PF19270">
    <property type="entry name" value="FBO_C"/>
    <property type="match status" value="1"/>
</dbReference>
<dbReference type="Gene3D" id="1.20.1280.50">
    <property type="match status" value="1"/>
</dbReference>
<evidence type="ECO:0000313" key="4">
    <source>
        <dbReference type="EMBL" id="EWC46813.1"/>
    </source>
</evidence>
<feature type="region of interest" description="Disordered" evidence="2">
    <location>
        <begin position="1"/>
        <end position="102"/>
    </location>
</feature>
<dbReference type="OrthoDB" id="2117972at2759"/>
<keyword evidence="1" id="KW-0833">Ubl conjugation pathway</keyword>
<dbReference type="InterPro" id="IPR036047">
    <property type="entry name" value="F-box-like_dom_sf"/>
</dbReference>
<evidence type="ECO:0000256" key="1">
    <source>
        <dbReference type="ARBA" id="ARBA00022786"/>
    </source>
</evidence>
<dbReference type="InterPro" id="IPR045464">
    <property type="entry name" value="Hrt3/FBXO9_C"/>
</dbReference>
<accession>W7I3M7</accession>
<dbReference type="PROSITE" id="PS50181">
    <property type="entry name" value="FBOX"/>
    <property type="match status" value="1"/>
</dbReference>
<name>W7I3M7_9PEZI</name>
<dbReference type="GO" id="GO:0019005">
    <property type="term" value="C:SCF ubiquitin ligase complex"/>
    <property type="evidence" value="ECO:0007669"/>
    <property type="project" value="TreeGrafter"/>
</dbReference>
<dbReference type="InterPro" id="IPR001810">
    <property type="entry name" value="F-box_dom"/>
</dbReference>
<dbReference type="SUPFAM" id="SSF81383">
    <property type="entry name" value="F-box domain"/>
    <property type="match status" value="1"/>
</dbReference>
<dbReference type="EMBL" id="KI966415">
    <property type="protein sequence ID" value="EWC46813.1"/>
    <property type="molecule type" value="Genomic_DNA"/>
</dbReference>
<keyword evidence="5" id="KW-1185">Reference proteome</keyword>
<evidence type="ECO:0000259" key="3">
    <source>
        <dbReference type="PROSITE" id="PS50181"/>
    </source>
</evidence>
<dbReference type="Pfam" id="PF12937">
    <property type="entry name" value="F-box-like"/>
    <property type="match status" value="1"/>
</dbReference>
<dbReference type="GO" id="GO:0031146">
    <property type="term" value="P:SCF-dependent proteasomal ubiquitin-dependent protein catabolic process"/>
    <property type="evidence" value="ECO:0007669"/>
    <property type="project" value="TreeGrafter"/>
</dbReference>
<feature type="compositionally biased region" description="Basic and acidic residues" evidence="2">
    <location>
        <begin position="93"/>
        <end position="102"/>
    </location>
</feature>
<sequence>MSNNPIEPKPASDGLADELETFRRRWAEDLKSQKEPVAPQSKAGEASSSHSRSQDQPADAGVPVNHVEATPQVHRRRQSQHARDGLQALQAPRESRAYHEDSFRSIDLDSKPLLVLGPGERSLTQAPLKTALEHYEVAVELEKEGKISDSVKLYRKAFKMDAAVQDLYKQKYFPRQPEQARKDGPFAIENASDEPITLPTSELIPTLSSIPIIPGTEINLASLKGKQSYRRPPPCPISTVPREILLHILLKLAQSDISSFVRCATVCKALCYIVYSDRQIWKAVCDTAYGNMVWGTGPLWVCDIKGRPLPRSLGPSKDASTTASLTSQFSSLAVLEEGNQEEGSGDDDSERLDLPTRPYDDVEVLKYTASYRAMFIDRPRVRYNGVYISTCTYYRTGHPVNTNLTLSNPIHLVTYYRYLRFFPSGFVLTLLTPAEPSEVVHALTLENYHHLVSNSTSPHFTVSSIILTGSLTNVKHMLPGRWRMVFDPRTYPSPSSTDEPGGRIEIEAVATLTDDRSMYSLKNDKPYYFSRVKAYEKVVLEATG</sequence>
<dbReference type="HOGENOM" id="CLU_017706_0_0_1"/>
<dbReference type="Proteomes" id="UP000024837">
    <property type="component" value="Unassembled WGS sequence"/>
</dbReference>
<evidence type="ECO:0000256" key="2">
    <source>
        <dbReference type="SAM" id="MobiDB-lite"/>
    </source>
</evidence>
<gene>
    <name evidence="4" type="ORF">DRE_04058</name>
</gene>
<feature type="compositionally biased region" description="Basic and acidic residues" evidence="2">
    <location>
        <begin position="20"/>
        <end position="34"/>
    </location>
</feature>
<dbReference type="PANTHER" id="PTHR12874">
    <property type="entry name" value="F-BOX ONLY PROTEIN 48-RELATED"/>
    <property type="match status" value="1"/>
</dbReference>